<dbReference type="InterPro" id="IPR014001">
    <property type="entry name" value="Helicase_ATP-bd"/>
</dbReference>
<dbReference type="CDD" id="cd17992">
    <property type="entry name" value="DEXHc_RecG"/>
    <property type="match status" value="1"/>
</dbReference>
<dbReference type="Gene3D" id="3.40.50.300">
    <property type="entry name" value="P-loop containing nucleotide triphosphate hydrolases"/>
    <property type="match status" value="2"/>
</dbReference>
<evidence type="ECO:0000256" key="15">
    <source>
        <dbReference type="RuleBase" id="RU363016"/>
    </source>
</evidence>
<dbReference type="PROSITE" id="PS51194">
    <property type="entry name" value="HELICASE_CTER"/>
    <property type="match status" value="1"/>
</dbReference>
<dbReference type="InterPro" id="IPR011545">
    <property type="entry name" value="DEAD/DEAH_box_helicase_dom"/>
</dbReference>
<dbReference type="InterPro" id="IPR012340">
    <property type="entry name" value="NA-bd_OB-fold"/>
</dbReference>
<keyword evidence="4 15" id="KW-0227">DNA damage</keyword>
<evidence type="ECO:0000256" key="11">
    <source>
        <dbReference type="ARBA" id="ARBA00023235"/>
    </source>
</evidence>
<evidence type="ECO:0000259" key="16">
    <source>
        <dbReference type="PROSITE" id="PS51192"/>
    </source>
</evidence>
<organism evidence="18 19">
    <name type="scientific">Dethiosulfatibacter aminovorans DSM 17477</name>
    <dbReference type="NCBI Taxonomy" id="1121476"/>
    <lineage>
        <taxon>Bacteria</taxon>
        <taxon>Bacillati</taxon>
        <taxon>Bacillota</taxon>
        <taxon>Tissierellia</taxon>
        <taxon>Dethiosulfatibacter</taxon>
    </lineage>
</organism>
<dbReference type="SUPFAM" id="SSF52540">
    <property type="entry name" value="P-loop containing nucleoside triphosphate hydrolases"/>
    <property type="match status" value="2"/>
</dbReference>
<evidence type="ECO:0000256" key="13">
    <source>
        <dbReference type="ARBA" id="ARBA00034808"/>
    </source>
</evidence>
<dbReference type="PROSITE" id="PS51192">
    <property type="entry name" value="HELICASE_ATP_BIND_1"/>
    <property type="match status" value="1"/>
</dbReference>
<dbReference type="NCBIfam" id="NF008168">
    <property type="entry name" value="PRK10917.2-2"/>
    <property type="match status" value="1"/>
</dbReference>
<comment type="catalytic activity">
    <reaction evidence="12 15">
        <text>Couples ATP hydrolysis with the unwinding of duplex DNA by translocating in the 3'-5' direction.</text>
        <dbReference type="EC" id="5.6.2.4"/>
    </reaction>
</comment>
<comment type="function">
    <text evidence="15">Plays a critical role in recombination and DNA repair. Helps process Holliday junction intermediates to mature products by catalyzing branch migration. Has replication fork regression activity, unwinds stalled or blocked replication forks to make a HJ that can be resolved. Has a DNA unwinding activity characteristic of a DNA helicase with 3'-5' polarity.</text>
</comment>
<dbReference type="NCBIfam" id="NF008165">
    <property type="entry name" value="PRK10917.1-3"/>
    <property type="match status" value="1"/>
</dbReference>
<protein>
    <recommendedName>
        <fullName evidence="2 15">ATP-dependent DNA helicase RecG</fullName>
        <ecNumber evidence="13 15">5.6.2.4</ecNumber>
    </recommendedName>
</protein>
<evidence type="ECO:0000259" key="17">
    <source>
        <dbReference type="PROSITE" id="PS51194"/>
    </source>
</evidence>
<evidence type="ECO:0000256" key="5">
    <source>
        <dbReference type="ARBA" id="ARBA00022801"/>
    </source>
</evidence>
<feature type="domain" description="Helicase C-terminal" evidence="17">
    <location>
        <begin position="449"/>
        <end position="607"/>
    </location>
</feature>
<dbReference type="GO" id="GO:0003677">
    <property type="term" value="F:DNA binding"/>
    <property type="evidence" value="ECO:0007669"/>
    <property type="project" value="UniProtKB-KW"/>
</dbReference>
<name>A0A1M6DHM6_9FIRM</name>
<keyword evidence="3 15" id="KW-0547">Nucleotide-binding</keyword>
<keyword evidence="8" id="KW-0238">DNA-binding</keyword>
<evidence type="ECO:0000313" key="18">
    <source>
        <dbReference type="EMBL" id="SHI72692.1"/>
    </source>
</evidence>
<dbReference type="GO" id="GO:0016887">
    <property type="term" value="F:ATP hydrolysis activity"/>
    <property type="evidence" value="ECO:0007669"/>
    <property type="project" value="RHEA"/>
</dbReference>
<evidence type="ECO:0000256" key="4">
    <source>
        <dbReference type="ARBA" id="ARBA00022763"/>
    </source>
</evidence>
<evidence type="ECO:0000256" key="2">
    <source>
        <dbReference type="ARBA" id="ARBA00017846"/>
    </source>
</evidence>
<keyword evidence="10 15" id="KW-0234">DNA repair</keyword>
<dbReference type="Pfam" id="PF19833">
    <property type="entry name" value="RecG_dom3_C"/>
    <property type="match status" value="1"/>
</dbReference>
<evidence type="ECO:0000256" key="14">
    <source>
        <dbReference type="ARBA" id="ARBA00048988"/>
    </source>
</evidence>
<evidence type="ECO:0000256" key="1">
    <source>
        <dbReference type="ARBA" id="ARBA00007504"/>
    </source>
</evidence>
<feature type="domain" description="Helicase ATP-binding" evidence="16">
    <location>
        <begin position="269"/>
        <end position="430"/>
    </location>
</feature>
<evidence type="ECO:0000256" key="10">
    <source>
        <dbReference type="ARBA" id="ARBA00023204"/>
    </source>
</evidence>
<evidence type="ECO:0000256" key="6">
    <source>
        <dbReference type="ARBA" id="ARBA00022806"/>
    </source>
</evidence>
<keyword evidence="5 15" id="KW-0378">Hydrolase</keyword>
<evidence type="ECO:0000256" key="3">
    <source>
        <dbReference type="ARBA" id="ARBA00022741"/>
    </source>
</evidence>
<keyword evidence="7 15" id="KW-0067">ATP-binding</keyword>
<dbReference type="NCBIfam" id="TIGR00643">
    <property type="entry name" value="recG"/>
    <property type="match status" value="1"/>
</dbReference>
<dbReference type="InterPro" id="IPR033454">
    <property type="entry name" value="RecG_wedge"/>
</dbReference>
<dbReference type="InterPro" id="IPR047112">
    <property type="entry name" value="RecG/Mfd"/>
</dbReference>
<dbReference type="InterPro" id="IPR027417">
    <property type="entry name" value="P-loop_NTPase"/>
</dbReference>
<evidence type="ECO:0000256" key="7">
    <source>
        <dbReference type="ARBA" id="ARBA00022840"/>
    </source>
</evidence>
<dbReference type="SUPFAM" id="SSF50249">
    <property type="entry name" value="Nucleic acid-binding proteins"/>
    <property type="match status" value="1"/>
</dbReference>
<dbReference type="GO" id="GO:0005524">
    <property type="term" value="F:ATP binding"/>
    <property type="evidence" value="ECO:0007669"/>
    <property type="project" value="UniProtKB-KW"/>
</dbReference>
<dbReference type="SMART" id="SM00490">
    <property type="entry name" value="HELICc"/>
    <property type="match status" value="1"/>
</dbReference>
<dbReference type="Proteomes" id="UP000184052">
    <property type="component" value="Unassembled WGS sequence"/>
</dbReference>
<dbReference type="PANTHER" id="PTHR47964:SF1">
    <property type="entry name" value="ATP-DEPENDENT DNA HELICASE HOMOLOG RECG, CHLOROPLASTIC"/>
    <property type="match status" value="1"/>
</dbReference>
<dbReference type="SMART" id="SM00487">
    <property type="entry name" value="DEXDc"/>
    <property type="match status" value="1"/>
</dbReference>
<keyword evidence="9 15" id="KW-0233">DNA recombination</keyword>
<dbReference type="Gene3D" id="2.40.50.140">
    <property type="entry name" value="Nucleic acid-binding proteins"/>
    <property type="match status" value="1"/>
</dbReference>
<evidence type="ECO:0000256" key="8">
    <source>
        <dbReference type="ARBA" id="ARBA00023125"/>
    </source>
</evidence>
<evidence type="ECO:0000256" key="9">
    <source>
        <dbReference type="ARBA" id="ARBA00023172"/>
    </source>
</evidence>
<evidence type="ECO:0000256" key="12">
    <source>
        <dbReference type="ARBA" id="ARBA00034617"/>
    </source>
</evidence>
<dbReference type="CDD" id="cd04488">
    <property type="entry name" value="RecG_wedge_OBF"/>
    <property type="match status" value="1"/>
</dbReference>
<keyword evidence="11" id="KW-0413">Isomerase</keyword>
<dbReference type="EC" id="5.6.2.4" evidence="13 15"/>
<dbReference type="PANTHER" id="PTHR47964">
    <property type="entry name" value="ATP-DEPENDENT DNA HELICASE HOMOLOG RECG, CHLOROPLASTIC"/>
    <property type="match status" value="1"/>
</dbReference>
<evidence type="ECO:0000313" key="19">
    <source>
        <dbReference type="Proteomes" id="UP000184052"/>
    </source>
</evidence>
<keyword evidence="6 15" id="KW-0347">Helicase</keyword>
<dbReference type="AlphaFoldDB" id="A0A1M6DHM6"/>
<accession>A0A1M6DHM6</accession>
<dbReference type="Pfam" id="PF00271">
    <property type="entry name" value="Helicase_C"/>
    <property type="match status" value="1"/>
</dbReference>
<dbReference type="STRING" id="1121476.SAMN02745751_00918"/>
<reference evidence="18 19" key="1">
    <citation type="submission" date="2016-11" db="EMBL/GenBank/DDBJ databases">
        <authorList>
            <person name="Jaros S."/>
            <person name="Januszkiewicz K."/>
            <person name="Wedrychowicz H."/>
        </authorList>
    </citation>
    <scope>NUCLEOTIDE SEQUENCE [LARGE SCALE GENOMIC DNA]</scope>
    <source>
        <strain evidence="18 19">DSM 17477</strain>
    </source>
</reference>
<dbReference type="GO" id="GO:0006281">
    <property type="term" value="P:DNA repair"/>
    <property type="evidence" value="ECO:0007669"/>
    <property type="project" value="UniProtKB-UniRule"/>
</dbReference>
<sequence length="677" mass="77041">MNVTLKDIPGIGIKSIEKLNRLGIFTVDDLLGYYPYRYEDRTVSRPVSQLEIGEKALISIRLASGVRSRTSRYRKSLTEVDCSDDTGVIKAIWFNQPYIGDKISNYRDACLYGKIQEFNGRLHIVNPEIENMHNSHKIMGIKPVYRLSKGIQNYEVKKAITSFFKKYGRSVENIIPEYLIGKYKLMNRRDALRCIHFPTDRKSYQRAKITLAFEELLILQLGLAAVKAKTAIKKGNIHRFNNDIEEFKKYLKFELTGAQNRVIEEMKTDMCSNRIMNRLVQGDVGSGKTIVSFFAAFLAFKNGYQCALMAPTEVLARQHYEGFCEMFSNLGIKTEVLLGSQKKKEKEEIKKKIRNHDIDFIIGTHALIQDDVVFKNLGLVVTDEQHRFGVKQRSLISGKGNNPDVLVMSATPIPRTLSLIIYGDLDVSVIDELPPGRKKIDTFIIRGKRYEKLLKFVRGELDKGRQIYFVAPSIADNENGMISVDEIREKLEGELSSFNIATIHGKLKSEEKEKVFRGFEDGEIDILVATTVVEVGVNVPNATVMVIEGAERFGLSQLHQLRGRVGRGSEKSYCFLVTDSKNSNTMERLKAIEKSNDGFYIAGEDLKLRGPGEFLGVRQHGTVELKFASTYDYSGMIEVIHEESKRIVEENLIDQEGFESIKNSIHKYYKDKKIILN</sequence>
<keyword evidence="19" id="KW-1185">Reference proteome</keyword>
<dbReference type="EMBL" id="FQZL01000006">
    <property type="protein sequence ID" value="SHI72692.1"/>
    <property type="molecule type" value="Genomic_DNA"/>
</dbReference>
<dbReference type="InterPro" id="IPR045562">
    <property type="entry name" value="RecG_dom3_C"/>
</dbReference>
<dbReference type="Pfam" id="PF00270">
    <property type="entry name" value="DEAD"/>
    <property type="match status" value="1"/>
</dbReference>
<dbReference type="GO" id="GO:0006310">
    <property type="term" value="P:DNA recombination"/>
    <property type="evidence" value="ECO:0007669"/>
    <property type="project" value="UniProtKB-UniRule"/>
</dbReference>
<comment type="catalytic activity">
    <reaction evidence="14 15">
        <text>ATP + H2O = ADP + phosphate + H(+)</text>
        <dbReference type="Rhea" id="RHEA:13065"/>
        <dbReference type="ChEBI" id="CHEBI:15377"/>
        <dbReference type="ChEBI" id="CHEBI:15378"/>
        <dbReference type="ChEBI" id="CHEBI:30616"/>
        <dbReference type="ChEBI" id="CHEBI:43474"/>
        <dbReference type="ChEBI" id="CHEBI:456216"/>
        <dbReference type="EC" id="5.6.2.4"/>
    </reaction>
</comment>
<dbReference type="GO" id="GO:0043138">
    <property type="term" value="F:3'-5' DNA helicase activity"/>
    <property type="evidence" value="ECO:0007669"/>
    <property type="project" value="UniProtKB-EC"/>
</dbReference>
<dbReference type="RefSeq" id="WP_175548502.1">
    <property type="nucleotide sequence ID" value="NZ_FQZL01000006.1"/>
</dbReference>
<comment type="similarity">
    <text evidence="1 15">Belongs to the helicase family. RecG subfamily.</text>
</comment>
<dbReference type="Pfam" id="PF17191">
    <property type="entry name" value="RecG_wedge"/>
    <property type="match status" value="1"/>
</dbReference>
<gene>
    <name evidence="18" type="ORF">SAMN02745751_00918</name>
</gene>
<proteinExistence type="inferred from homology"/>
<dbReference type="InterPro" id="IPR004609">
    <property type="entry name" value="ATP-dep_DNA_helicase_RecG"/>
</dbReference>
<dbReference type="InterPro" id="IPR001650">
    <property type="entry name" value="Helicase_C-like"/>
</dbReference>